<dbReference type="AlphaFoldDB" id="A0A6G0JSH1"/>
<gene>
    <name evidence="1" type="ORF">PF010_g27968</name>
</gene>
<name>A0A6G0JSH1_9STRA</name>
<reference evidence="1 2" key="1">
    <citation type="submission" date="2018-09" db="EMBL/GenBank/DDBJ databases">
        <title>Genomic investigation of the strawberry pathogen Phytophthora fragariae indicates pathogenicity is determined by transcriptional variation in three key races.</title>
        <authorList>
            <person name="Adams T.M."/>
            <person name="Armitage A.D."/>
            <person name="Sobczyk M.K."/>
            <person name="Bates H.J."/>
            <person name="Dunwell J.M."/>
            <person name="Nellist C.F."/>
            <person name="Harrison R.J."/>
        </authorList>
    </citation>
    <scope>NUCLEOTIDE SEQUENCE [LARGE SCALE GENOMIC DNA]</scope>
    <source>
        <strain evidence="1 2">ONT-3</strain>
    </source>
</reference>
<comment type="caution">
    <text evidence="1">The sequence shown here is derived from an EMBL/GenBank/DDBJ whole genome shotgun (WGS) entry which is preliminary data.</text>
</comment>
<organism evidence="1 2">
    <name type="scientific">Phytophthora fragariae</name>
    <dbReference type="NCBI Taxonomy" id="53985"/>
    <lineage>
        <taxon>Eukaryota</taxon>
        <taxon>Sar</taxon>
        <taxon>Stramenopiles</taxon>
        <taxon>Oomycota</taxon>
        <taxon>Peronosporomycetes</taxon>
        <taxon>Peronosporales</taxon>
        <taxon>Peronosporaceae</taxon>
        <taxon>Phytophthora</taxon>
    </lineage>
</organism>
<accession>A0A6G0JSH1</accession>
<evidence type="ECO:0000313" key="1">
    <source>
        <dbReference type="EMBL" id="KAE9066027.1"/>
    </source>
</evidence>
<proteinExistence type="predicted"/>
<sequence length="401" mass="45859">MISNMTSFSSHMSGLNTANCLLAIEETRGDPVTTQLWESAMREQVRREQQWARMKRWRKQKKEKDTGMVQERLRLEKELQRRVHQARLNPDHSPRQSIGNAFRQATLECAALTRENLALKKAIEQQTKFESMLRLVAQEMASHVSDLSVKETQLHLEGEEGWRVNFPNDEPSFHFSPFSRAEFDRALRESDVAYAERHPCTATVGKILGWTVDCAPLRRNESGTAFVAHATFTRRLHCSLDESQKILPRLDNKLWPVLVTPRSWGHVQTGDTSCQGLQSFHEDAHVMVCNIPGQATNLRYVALSLLSREVGSDGKRVDKYTMTVAYSDASNRASENPQERVQWIMEGGVYVTITEVDGSTIDVVYDQWAGCLSEMHGRELYIDWIRFPVRLEQSVSPARLL</sequence>
<evidence type="ECO:0008006" key="3">
    <source>
        <dbReference type="Google" id="ProtNLM"/>
    </source>
</evidence>
<evidence type="ECO:0000313" key="2">
    <source>
        <dbReference type="Proteomes" id="UP000488956"/>
    </source>
</evidence>
<protein>
    <recommendedName>
        <fullName evidence="3">START domain-containing protein</fullName>
    </recommendedName>
</protein>
<dbReference type="Proteomes" id="UP000488956">
    <property type="component" value="Unassembled WGS sequence"/>
</dbReference>
<dbReference type="EMBL" id="QXFX01003976">
    <property type="protein sequence ID" value="KAE9066027.1"/>
    <property type="molecule type" value="Genomic_DNA"/>
</dbReference>